<dbReference type="PANTHER" id="PTHR23502">
    <property type="entry name" value="MAJOR FACILITATOR SUPERFAMILY"/>
    <property type="match status" value="1"/>
</dbReference>
<evidence type="ECO:0000256" key="5">
    <source>
        <dbReference type="ARBA" id="ARBA00023136"/>
    </source>
</evidence>
<feature type="domain" description="Major facilitator superfamily (MFS) profile" evidence="8">
    <location>
        <begin position="50"/>
        <end position="496"/>
    </location>
</feature>
<dbReference type="RefSeq" id="XP_025362897.1">
    <property type="nucleotide sequence ID" value="XM_025503491.1"/>
</dbReference>
<keyword evidence="2" id="KW-0813">Transport</keyword>
<evidence type="ECO:0000256" key="4">
    <source>
        <dbReference type="ARBA" id="ARBA00022989"/>
    </source>
</evidence>
<dbReference type="Pfam" id="PF07690">
    <property type="entry name" value="MFS_1"/>
    <property type="match status" value="1"/>
</dbReference>
<dbReference type="Gene3D" id="1.20.1720.10">
    <property type="entry name" value="Multidrug resistance protein D"/>
    <property type="match status" value="1"/>
</dbReference>
<dbReference type="Proteomes" id="UP000245884">
    <property type="component" value="Unassembled WGS sequence"/>
</dbReference>
<dbReference type="InterPro" id="IPR011701">
    <property type="entry name" value="MFS"/>
</dbReference>
<dbReference type="AlphaFoldDB" id="A0A316UYR1"/>
<feature type="region of interest" description="Disordered" evidence="6">
    <location>
        <begin position="1"/>
        <end position="29"/>
    </location>
</feature>
<dbReference type="InterPro" id="IPR036259">
    <property type="entry name" value="MFS_trans_sf"/>
</dbReference>
<dbReference type="PANTHER" id="PTHR23502:SF151">
    <property type="entry name" value="MAJOR FACILITATOR SUPERFAMILY (MFS) PROFILE DOMAIN-CONTAINING PROTEIN"/>
    <property type="match status" value="1"/>
</dbReference>
<feature type="transmembrane region" description="Helical" evidence="7">
    <location>
        <begin position="468"/>
        <end position="492"/>
    </location>
</feature>
<evidence type="ECO:0000256" key="3">
    <source>
        <dbReference type="ARBA" id="ARBA00022692"/>
    </source>
</evidence>
<dbReference type="Gene3D" id="1.20.1250.20">
    <property type="entry name" value="MFS general substrate transporter like domains"/>
    <property type="match status" value="1"/>
</dbReference>
<sequence>MADHDNPKHPQQPNDDIEQASATHRDSSTSLSTSKWTEFSIFDRRQKALLVAIVSIAATFSGAASNIYFPALSTIADDLGVSIELINLTVTTYLIFQGLAPSLWGPVSDVHGRRVALLGTFLVFLGACIGLACSQNYATLLVLRCLQSTGSASTIALGSGVIGDITTRAERAGFMGIFQAGLLAPVAIGPIIGGALADSLGWRSVFWFLVIYGGCYFFVIVAFLPETLRSLVADGSHIPESRKLLIAFPLSLYQRTTKSGWKVGQPSANEVPPPKRIDFLAPFRSLLSKYTAPIIFFMAIYYAVWQMTITAMSTLFKTQYGLSELQIGLSFIANGVGCILGTLFTGKLLDRNYQRVKRKHQGPEEDLPIEKARLLLVPIFSAIQCLAILLFGWTIAYPHKVPIAIPIIATFFVGATAIGMQSGVMTYLVDVYPDQSAAASASLNLARCLLAAGATSLVSPLINAVGVGPAFSIATGVQVLAFAGFIIQWVVVPKWREAKANERTASATTTAAAAK</sequence>
<feature type="transmembrane region" description="Helical" evidence="7">
    <location>
        <begin position="441"/>
        <end position="462"/>
    </location>
</feature>
<feature type="transmembrane region" description="Helical" evidence="7">
    <location>
        <begin position="81"/>
        <end position="103"/>
    </location>
</feature>
<keyword evidence="5 7" id="KW-0472">Membrane</keyword>
<feature type="transmembrane region" description="Helical" evidence="7">
    <location>
        <begin position="286"/>
        <end position="305"/>
    </location>
</feature>
<reference evidence="9 10" key="1">
    <citation type="journal article" date="2018" name="Mol. Biol. Evol.">
        <title>Broad Genomic Sampling Reveals a Smut Pathogenic Ancestry of the Fungal Clade Ustilaginomycotina.</title>
        <authorList>
            <person name="Kijpornyongpan T."/>
            <person name="Mondo S.J."/>
            <person name="Barry K."/>
            <person name="Sandor L."/>
            <person name="Lee J."/>
            <person name="Lipzen A."/>
            <person name="Pangilinan J."/>
            <person name="LaButti K."/>
            <person name="Hainaut M."/>
            <person name="Henrissat B."/>
            <person name="Grigoriev I.V."/>
            <person name="Spatafora J.W."/>
            <person name="Aime M.C."/>
        </authorList>
    </citation>
    <scope>NUCLEOTIDE SEQUENCE [LARGE SCALE GENOMIC DNA]</scope>
    <source>
        <strain evidence="9 10">MCA 5214</strain>
    </source>
</reference>
<evidence type="ECO:0000256" key="1">
    <source>
        <dbReference type="ARBA" id="ARBA00004141"/>
    </source>
</evidence>
<dbReference type="GO" id="GO:0022857">
    <property type="term" value="F:transmembrane transporter activity"/>
    <property type="evidence" value="ECO:0007669"/>
    <property type="project" value="InterPro"/>
</dbReference>
<proteinExistence type="predicted"/>
<feature type="transmembrane region" description="Helical" evidence="7">
    <location>
        <begin position="205"/>
        <end position="224"/>
    </location>
</feature>
<dbReference type="EMBL" id="KZ819665">
    <property type="protein sequence ID" value="PWN28285.1"/>
    <property type="molecule type" value="Genomic_DNA"/>
</dbReference>
<evidence type="ECO:0000259" key="8">
    <source>
        <dbReference type="PROSITE" id="PS50850"/>
    </source>
</evidence>
<keyword evidence="10" id="KW-1185">Reference proteome</keyword>
<dbReference type="PROSITE" id="PS50850">
    <property type="entry name" value="MFS"/>
    <property type="match status" value="1"/>
</dbReference>
<organism evidence="9 10">
    <name type="scientific">Jaminaea rosea</name>
    <dbReference type="NCBI Taxonomy" id="1569628"/>
    <lineage>
        <taxon>Eukaryota</taxon>
        <taxon>Fungi</taxon>
        <taxon>Dikarya</taxon>
        <taxon>Basidiomycota</taxon>
        <taxon>Ustilaginomycotina</taxon>
        <taxon>Exobasidiomycetes</taxon>
        <taxon>Microstromatales</taxon>
        <taxon>Microstromatales incertae sedis</taxon>
        <taxon>Jaminaea</taxon>
    </lineage>
</organism>
<keyword evidence="4 7" id="KW-1133">Transmembrane helix</keyword>
<keyword evidence="3 7" id="KW-0812">Transmembrane</keyword>
<evidence type="ECO:0000256" key="7">
    <source>
        <dbReference type="SAM" id="Phobius"/>
    </source>
</evidence>
<protein>
    <submittedName>
        <fullName evidence="9">Putative MFS multidrug transporter</fullName>
    </submittedName>
</protein>
<feature type="transmembrane region" description="Helical" evidence="7">
    <location>
        <begin position="374"/>
        <end position="397"/>
    </location>
</feature>
<evidence type="ECO:0000256" key="2">
    <source>
        <dbReference type="ARBA" id="ARBA00022448"/>
    </source>
</evidence>
<evidence type="ECO:0000313" key="9">
    <source>
        <dbReference type="EMBL" id="PWN28285.1"/>
    </source>
</evidence>
<evidence type="ECO:0000313" key="10">
    <source>
        <dbReference type="Proteomes" id="UP000245884"/>
    </source>
</evidence>
<accession>A0A316UYR1</accession>
<comment type="subcellular location">
    <subcellularLocation>
        <location evidence="1">Membrane</location>
        <topology evidence="1">Multi-pass membrane protein</topology>
    </subcellularLocation>
</comment>
<feature type="transmembrane region" description="Helical" evidence="7">
    <location>
        <begin position="403"/>
        <end position="429"/>
    </location>
</feature>
<dbReference type="GO" id="GO:0005886">
    <property type="term" value="C:plasma membrane"/>
    <property type="evidence" value="ECO:0007669"/>
    <property type="project" value="TreeGrafter"/>
</dbReference>
<dbReference type="STRING" id="1569628.A0A316UYR1"/>
<dbReference type="GeneID" id="37025314"/>
<dbReference type="SUPFAM" id="SSF103473">
    <property type="entry name" value="MFS general substrate transporter"/>
    <property type="match status" value="1"/>
</dbReference>
<dbReference type="OrthoDB" id="440553at2759"/>
<feature type="transmembrane region" description="Helical" evidence="7">
    <location>
        <begin position="115"/>
        <end position="132"/>
    </location>
</feature>
<dbReference type="InterPro" id="IPR020846">
    <property type="entry name" value="MFS_dom"/>
</dbReference>
<feature type="transmembrane region" description="Helical" evidence="7">
    <location>
        <begin position="48"/>
        <end position="69"/>
    </location>
</feature>
<dbReference type="FunFam" id="1.20.1720.10:FF:000009">
    <property type="entry name" value="MFS multidrug transporter"/>
    <property type="match status" value="1"/>
</dbReference>
<name>A0A316UYR1_9BASI</name>
<evidence type="ECO:0000256" key="6">
    <source>
        <dbReference type="SAM" id="MobiDB-lite"/>
    </source>
</evidence>
<feature type="transmembrane region" description="Helical" evidence="7">
    <location>
        <begin position="325"/>
        <end position="349"/>
    </location>
</feature>
<feature type="transmembrane region" description="Helical" evidence="7">
    <location>
        <begin position="174"/>
        <end position="193"/>
    </location>
</feature>
<gene>
    <name evidence="9" type="ORF">BDZ90DRAFT_144257</name>
</gene>